<feature type="region of interest" description="Disordered" evidence="1">
    <location>
        <begin position="230"/>
        <end position="265"/>
    </location>
</feature>
<keyword evidence="3" id="KW-1185">Reference proteome</keyword>
<comment type="caution">
    <text evidence="2">The sequence shown here is derived from an EMBL/GenBank/DDBJ whole genome shotgun (WGS) entry which is preliminary data.</text>
</comment>
<feature type="region of interest" description="Disordered" evidence="1">
    <location>
        <begin position="131"/>
        <end position="209"/>
    </location>
</feature>
<evidence type="ECO:0000313" key="3">
    <source>
        <dbReference type="Proteomes" id="UP001642484"/>
    </source>
</evidence>
<dbReference type="EMBL" id="CAXAMN010027362">
    <property type="protein sequence ID" value="CAK9110312.1"/>
    <property type="molecule type" value="Genomic_DNA"/>
</dbReference>
<protein>
    <submittedName>
        <fullName evidence="2">Uncharacterized protein</fullName>
    </submittedName>
</protein>
<accession>A0ABP0SD67</accession>
<reference evidence="2 3" key="1">
    <citation type="submission" date="2024-02" db="EMBL/GenBank/DDBJ databases">
        <authorList>
            <person name="Chen Y."/>
            <person name="Shah S."/>
            <person name="Dougan E. K."/>
            <person name="Thang M."/>
            <person name="Chan C."/>
        </authorList>
    </citation>
    <scope>NUCLEOTIDE SEQUENCE [LARGE SCALE GENOMIC DNA]</scope>
</reference>
<feature type="region of interest" description="Disordered" evidence="1">
    <location>
        <begin position="545"/>
        <end position="575"/>
    </location>
</feature>
<evidence type="ECO:0000256" key="1">
    <source>
        <dbReference type="SAM" id="MobiDB-lite"/>
    </source>
</evidence>
<feature type="region of interest" description="Disordered" evidence="1">
    <location>
        <begin position="304"/>
        <end position="329"/>
    </location>
</feature>
<feature type="compositionally biased region" description="Polar residues" evidence="1">
    <location>
        <begin position="142"/>
        <end position="156"/>
    </location>
</feature>
<organism evidence="2 3">
    <name type="scientific">Durusdinium trenchii</name>
    <dbReference type="NCBI Taxonomy" id="1381693"/>
    <lineage>
        <taxon>Eukaryota</taxon>
        <taxon>Sar</taxon>
        <taxon>Alveolata</taxon>
        <taxon>Dinophyceae</taxon>
        <taxon>Suessiales</taxon>
        <taxon>Symbiodiniaceae</taxon>
        <taxon>Durusdinium</taxon>
    </lineage>
</organism>
<feature type="compositionally biased region" description="Polar residues" evidence="1">
    <location>
        <begin position="561"/>
        <end position="570"/>
    </location>
</feature>
<feature type="region of interest" description="Disordered" evidence="1">
    <location>
        <begin position="586"/>
        <end position="605"/>
    </location>
</feature>
<dbReference type="Proteomes" id="UP001642484">
    <property type="component" value="Unassembled WGS sequence"/>
</dbReference>
<gene>
    <name evidence="2" type="ORF">CCMP2556_LOCUS51290</name>
</gene>
<evidence type="ECO:0000313" key="2">
    <source>
        <dbReference type="EMBL" id="CAK9110312.1"/>
    </source>
</evidence>
<feature type="compositionally biased region" description="Basic and acidic residues" evidence="1">
    <location>
        <begin position="595"/>
        <end position="605"/>
    </location>
</feature>
<sequence>METLPRSKDGVPSFDGTVEQLPLFKEEALAYLFTLEHHKRYLAGPRLAQGLTGVARTVIRKKLAKDPQWLAHPRGTFDLIDHLERSLGQPTLILAAQNIQKLFYQLRRKKNETMTQWVNRHSEALWEASRSLQRVQGEHGGSVNTALGGSRHSSGAPSDVSWGATGRDRRSSDVTASTHRAAGPMGPFDENGRMMDDDGEDEHPHRGADGWLQNGWNWWGSDWSEWQAGSWKSDEYAPPTSWQAEEEDLEDGLTADGEMPDPSTEPEAYAAFVADQEVIEDALEVIKEKKRTLKEARWRQQQVRSGRKFYPSTTGKGYSKGQGKRDDTPQKCLRCGGPHQTSNCPMPRRQQANVTEEAEVAFSVAPVQESLSCEQANVSSEVSENIRVCLSRKMFYPDSSSVNSQRADRVILRNLCVIMLTECKADLINKLQEYGESVSSSMTVLQLKARLAELKESDKESDRQVLKSKIQALNKAAKKKEKMTMETPLVNFGKHAECQYKDILQTHRSYGNWVIDTAAENPGSHWRLCRLAEWLKENWDRPLTQGYQPPARERDSDHTDSSFVKVNQSDSDQDVDRLKAELEQLKSENAMLSKQMERSKSRKEM</sequence>
<feature type="compositionally biased region" description="Basic and acidic residues" evidence="1">
    <location>
        <begin position="190"/>
        <end position="208"/>
    </location>
</feature>
<name>A0ABP0SD67_9DINO</name>
<feature type="compositionally biased region" description="Basic and acidic residues" evidence="1">
    <location>
        <begin position="551"/>
        <end position="560"/>
    </location>
</feature>
<feature type="compositionally biased region" description="Acidic residues" evidence="1">
    <location>
        <begin position="244"/>
        <end position="253"/>
    </location>
</feature>
<proteinExistence type="predicted"/>